<feature type="transmembrane region" description="Helical" evidence="1">
    <location>
        <begin position="32"/>
        <end position="54"/>
    </location>
</feature>
<evidence type="ECO:0000256" key="1">
    <source>
        <dbReference type="SAM" id="Phobius"/>
    </source>
</evidence>
<dbReference type="GO" id="GO:0016747">
    <property type="term" value="F:acyltransferase activity, transferring groups other than amino-acyl groups"/>
    <property type="evidence" value="ECO:0007669"/>
    <property type="project" value="InterPro"/>
</dbReference>
<dbReference type="Proteomes" id="UP000027982">
    <property type="component" value="Chromosome"/>
</dbReference>
<dbReference type="EMBL" id="CP007139">
    <property type="protein sequence ID" value="AIE86846.1"/>
    <property type="molecule type" value="Genomic_DNA"/>
</dbReference>
<organism evidence="3 4">
    <name type="scientific">Fimbriimonas ginsengisoli Gsoil 348</name>
    <dbReference type="NCBI Taxonomy" id="661478"/>
    <lineage>
        <taxon>Bacteria</taxon>
        <taxon>Bacillati</taxon>
        <taxon>Armatimonadota</taxon>
        <taxon>Fimbriimonadia</taxon>
        <taxon>Fimbriimonadales</taxon>
        <taxon>Fimbriimonadaceae</taxon>
        <taxon>Fimbriimonas</taxon>
    </lineage>
</organism>
<dbReference type="InterPro" id="IPR050879">
    <property type="entry name" value="Acyltransferase_3"/>
</dbReference>
<evidence type="ECO:0000313" key="3">
    <source>
        <dbReference type="EMBL" id="AIE86846.1"/>
    </source>
</evidence>
<feature type="transmembrane region" description="Helical" evidence="1">
    <location>
        <begin position="177"/>
        <end position="196"/>
    </location>
</feature>
<keyword evidence="1" id="KW-0472">Membrane</keyword>
<dbReference type="PANTHER" id="PTHR23028:SF53">
    <property type="entry name" value="ACYL_TRANSF_3 DOMAIN-CONTAINING PROTEIN"/>
    <property type="match status" value="1"/>
</dbReference>
<dbReference type="PANTHER" id="PTHR23028">
    <property type="entry name" value="ACETYLTRANSFERASE"/>
    <property type="match status" value="1"/>
</dbReference>
<keyword evidence="1" id="KW-1133">Transmembrane helix</keyword>
<name>A0A068NTS9_FIMGI</name>
<feature type="domain" description="Acyltransferase 3" evidence="2">
    <location>
        <begin position="1"/>
        <end position="323"/>
    </location>
</feature>
<feature type="transmembrane region" description="Helical" evidence="1">
    <location>
        <begin position="75"/>
        <end position="93"/>
    </location>
</feature>
<feature type="transmembrane region" description="Helical" evidence="1">
    <location>
        <begin position="208"/>
        <end position="225"/>
    </location>
</feature>
<keyword evidence="4" id="KW-1185">Reference proteome</keyword>
<sequence length="344" mass="38217">MVFLHHAPIVALDAVEKGGGFGLRMLLAVRHAGAFGVPLFFALSGFLITSLLLIERERTGTVDVRAFYIRRILRIWPAYYLALILFLWMRWAAGDGLPLDAGLRYALLLGNYVAPYWGISVLWSISVEEQFYALWPLAAKRLAQQGLCWIAIGLVFVGLAFRAALIFVDGATWETAWYSTPAQVDCVGLGALLALYRDRLPRLAATRLQIWGWLIACLCGLIAASSLCPPLGVDPSWLSWTTRLFGTGFAALMVWILVTKPPEVHVLEGRLWVGLGKISYGMYLIHLLVMPLAVWVSDRLHLGLFGATGLSLALTIALAAALYRFYEMPFLRLKAHFARVQSRP</sequence>
<dbReference type="GO" id="GO:0009103">
    <property type="term" value="P:lipopolysaccharide biosynthetic process"/>
    <property type="evidence" value="ECO:0007669"/>
    <property type="project" value="TreeGrafter"/>
</dbReference>
<dbReference type="AlphaFoldDB" id="A0A068NTS9"/>
<feature type="transmembrane region" description="Helical" evidence="1">
    <location>
        <begin position="302"/>
        <end position="326"/>
    </location>
</feature>
<feature type="transmembrane region" description="Helical" evidence="1">
    <location>
        <begin position="105"/>
        <end position="125"/>
    </location>
</feature>
<dbReference type="HOGENOM" id="CLU_005679_1_2_0"/>
<dbReference type="STRING" id="661478.OP10G_3478"/>
<feature type="transmembrane region" description="Helical" evidence="1">
    <location>
        <begin position="146"/>
        <end position="165"/>
    </location>
</feature>
<reference evidence="3 4" key="1">
    <citation type="journal article" date="2014" name="PLoS ONE">
        <title>The first complete genome sequence of the class fimbriimonadia in the phylum armatimonadetes.</title>
        <authorList>
            <person name="Hu Z.Y."/>
            <person name="Wang Y.Z."/>
            <person name="Im W.T."/>
            <person name="Wang S.Y."/>
            <person name="Zhao G.P."/>
            <person name="Zheng H.J."/>
            <person name="Quan Z.X."/>
        </authorList>
    </citation>
    <scope>NUCLEOTIDE SEQUENCE [LARGE SCALE GENOMIC DNA]</scope>
    <source>
        <strain evidence="3">Gsoil 348</strain>
    </source>
</reference>
<gene>
    <name evidence="3" type="ORF">OP10G_3478</name>
</gene>
<keyword evidence="1" id="KW-0812">Transmembrane</keyword>
<proteinExistence type="predicted"/>
<dbReference type="InterPro" id="IPR002656">
    <property type="entry name" value="Acyl_transf_3_dom"/>
</dbReference>
<dbReference type="KEGG" id="fgi:OP10G_3478"/>
<dbReference type="eggNOG" id="COG1835">
    <property type="taxonomic scope" value="Bacteria"/>
</dbReference>
<accession>A0A068NTS9</accession>
<keyword evidence="3" id="KW-0808">Transferase</keyword>
<dbReference type="Pfam" id="PF01757">
    <property type="entry name" value="Acyl_transf_3"/>
    <property type="match status" value="1"/>
</dbReference>
<evidence type="ECO:0000259" key="2">
    <source>
        <dbReference type="Pfam" id="PF01757"/>
    </source>
</evidence>
<keyword evidence="3" id="KW-0012">Acyltransferase</keyword>
<evidence type="ECO:0000313" key="4">
    <source>
        <dbReference type="Proteomes" id="UP000027982"/>
    </source>
</evidence>
<dbReference type="GO" id="GO:0016020">
    <property type="term" value="C:membrane"/>
    <property type="evidence" value="ECO:0007669"/>
    <property type="project" value="TreeGrafter"/>
</dbReference>
<feature type="transmembrane region" description="Helical" evidence="1">
    <location>
        <begin position="237"/>
        <end position="258"/>
    </location>
</feature>
<feature type="transmembrane region" description="Helical" evidence="1">
    <location>
        <begin position="278"/>
        <end position="296"/>
    </location>
</feature>
<protein>
    <submittedName>
        <fullName evidence="3">Acyltransferase family protein</fullName>
    </submittedName>
</protein>